<evidence type="ECO:0000313" key="2">
    <source>
        <dbReference type="Proteomes" id="UP000789570"/>
    </source>
</evidence>
<organism evidence="1 2">
    <name type="scientific">Funneliformis caledonium</name>
    <dbReference type="NCBI Taxonomy" id="1117310"/>
    <lineage>
        <taxon>Eukaryota</taxon>
        <taxon>Fungi</taxon>
        <taxon>Fungi incertae sedis</taxon>
        <taxon>Mucoromycota</taxon>
        <taxon>Glomeromycotina</taxon>
        <taxon>Glomeromycetes</taxon>
        <taxon>Glomerales</taxon>
        <taxon>Glomeraceae</taxon>
        <taxon>Funneliformis</taxon>
    </lineage>
</organism>
<protein>
    <submittedName>
        <fullName evidence="1">17128_t:CDS:1</fullName>
    </submittedName>
</protein>
<comment type="caution">
    <text evidence="1">The sequence shown here is derived from an EMBL/GenBank/DDBJ whole genome shotgun (WGS) entry which is preliminary data.</text>
</comment>
<sequence length="68" mass="7994">MLTDDKIIELIKEPEEKLNIKEPEISIISNHEALALRKIVEWKKFHSKHQATLDSCLRNINKINTNEE</sequence>
<gene>
    <name evidence="1" type="ORF">FCALED_LOCUS4794</name>
</gene>
<reference evidence="1" key="1">
    <citation type="submission" date="2021-06" db="EMBL/GenBank/DDBJ databases">
        <authorList>
            <person name="Kallberg Y."/>
            <person name="Tangrot J."/>
            <person name="Rosling A."/>
        </authorList>
    </citation>
    <scope>NUCLEOTIDE SEQUENCE</scope>
    <source>
        <strain evidence="1">UK204</strain>
    </source>
</reference>
<accession>A0A9N9A9N6</accession>
<keyword evidence="2" id="KW-1185">Reference proteome</keyword>
<name>A0A9N9A9N6_9GLOM</name>
<evidence type="ECO:0000313" key="1">
    <source>
        <dbReference type="EMBL" id="CAG8522932.1"/>
    </source>
</evidence>
<dbReference type="Proteomes" id="UP000789570">
    <property type="component" value="Unassembled WGS sequence"/>
</dbReference>
<proteinExistence type="predicted"/>
<dbReference type="AlphaFoldDB" id="A0A9N9A9N6"/>
<dbReference type="EMBL" id="CAJVPQ010000956">
    <property type="protein sequence ID" value="CAG8522932.1"/>
    <property type="molecule type" value="Genomic_DNA"/>
</dbReference>